<keyword evidence="1" id="KW-0732">Signal</keyword>
<keyword evidence="3" id="KW-1185">Reference proteome</keyword>
<feature type="chain" id="PRO_5043807295" evidence="1">
    <location>
        <begin position="24"/>
        <end position="266"/>
    </location>
</feature>
<evidence type="ECO:0000256" key="1">
    <source>
        <dbReference type="SAM" id="SignalP"/>
    </source>
</evidence>
<reference evidence="2" key="1">
    <citation type="submission" date="2022-06" db="EMBL/GenBank/DDBJ databases">
        <authorList>
            <consortium name="SYNGENTA / RWTH Aachen University"/>
        </authorList>
    </citation>
    <scope>NUCLEOTIDE SEQUENCE</scope>
</reference>
<accession>A0AAV0AUA8</accession>
<proteinExistence type="predicted"/>
<dbReference type="Proteomes" id="UP001153365">
    <property type="component" value="Unassembled WGS sequence"/>
</dbReference>
<gene>
    <name evidence="2" type="ORF">PPACK8108_LOCUS7469</name>
</gene>
<dbReference type="EMBL" id="CALTRL010001472">
    <property type="protein sequence ID" value="CAH7672652.1"/>
    <property type="molecule type" value="Genomic_DNA"/>
</dbReference>
<evidence type="ECO:0000313" key="2">
    <source>
        <dbReference type="EMBL" id="CAH7672652.1"/>
    </source>
</evidence>
<protein>
    <submittedName>
        <fullName evidence="2">Expressed protein</fullName>
    </submittedName>
</protein>
<name>A0AAV0AUA8_PHAPC</name>
<feature type="signal peptide" evidence="1">
    <location>
        <begin position="1"/>
        <end position="23"/>
    </location>
</feature>
<dbReference type="AlphaFoldDB" id="A0AAV0AUA8"/>
<organism evidence="2 3">
    <name type="scientific">Phakopsora pachyrhizi</name>
    <name type="common">Asian soybean rust disease fungus</name>
    <dbReference type="NCBI Taxonomy" id="170000"/>
    <lineage>
        <taxon>Eukaryota</taxon>
        <taxon>Fungi</taxon>
        <taxon>Dikarya</taxon>
        <taxon>Basidiomycota</taxon>
        <taxon>Pucciniomycotina</taxon>
        <taxon>Pucciniomycetes</taxon>
        <taxon>Pucciniales</taxon>
        <taxon>Phakopsoraceae</taxon>
        <taxon>Phakopsora</taxon>
    </lineage>
</organism>
<comment type="caution">
    <text evidence="2">The sequence shown here is derived from an EMBL/GenBank/DDBJ whole genome shotgun (WGS) entry which is preliminary data.</text>
</comment>
<sequence length="266" mass="30354">MFNMYLSITVLHLILSSLNFALGLSISSEKFDLKFQKRSNFFGCESCTLNLLHDYSLRKRQVRPRPQTISKPIPRPNPNYLKKIDYSIRSKSEFSKYTSKTGYKFSSYKSGSKYSSTSVGTRLTSNSIGSRLTSTTTGNNFNPTSTQRLGFIQKTSFRFNQFSQLTNVNFRNSVDGRNFINFLRGNRNFNSFLGFIGFRGGINALFSRENQRRFIDDITRFRQSLLAGQVPPNFNGNIFDDDDGAPLDIQQLIAIINQLMNALNNI</sequence>
<evidence type="ECO:0000313" key="3">
    <source>
        <dbReference type="Proteomes" id="UP001153365"/>
    </source>
</evidence>